<comment type="caution">
    <text evidence="3">The sequence shown here is derived from an EMBL/GenBank/DDBJ whole genome shotgun (WGS) entry which is preliminary data.</text>
</comment>
<accession>A0A699I0A4</accession>
<dbReference type="GO" id="GO:0003964">
    <property type="term" value="F:RNA-directed DNA polymerase activity"/>
    <property type="evidence" value="ECO:0007669"/>
    <property type="project" value="UniProtKB-KW"/>
</dbReference>
<proteinExistence type="predicted"/>
<dbReference type="AlphaFoldDB" id="A0A699I0A4"/>
<dbReference type="PANTHER" id="PTHR33067:SF35">
    <property type="entry name" value="ASPARTIC PEPTIDASE DDI1-TYPE DOMAIN-CONTAINING PROTEIN"/>
    <property type="match status" value="1"/>
</dbReference>
<keyword evidence="3" id="KW-0548">Nucleotidyltransferase</keyword>
<dbReference type="InterPro" id="IPR005162">
    <property type="entry name" value="Retrotrans_gag_dom"/>
</dbReference>
<keyword evidence="3" id="KW-0695">RNA-directed DNA polymerase</keyword>
<evidence type="ECO:0000313" key="3">
    <source>
        <dbReference type="EMBL" id="GEZ05384.1"/>
    </source>
</evidence>
<feature type="compositionally biased region" description="Basic and acidic residues" evidence="1">
    <location>
        <begin position="701"/>
        <end position="710"/>
    </location>
</feature>
<feature type="compositionally biased region" description="Polar residues" evidence="1">
    <location>
        <begin position="711"/>
        <end position="721"/>
    </location>
</feature>
<sequence length="721" mass="80769">MSIKLMLFSFSLEGAARIWLEKEPPRSIFTWDDFVLKFINQFFPLSKTTNLRNEITNFLQRFDESFSEAWDRLKDLLRACPHHGFSELHQLDTFYNALYLKDQDLLDYAAGVVSKVSMNTSTSSISPDVAELKDMVKALLLDKKSQNQAPATVKAVEESCVTCGGAHSYRNCPATDGNVYRDNIQEFVSQASAVNYNQGNTSYPYQAPAPQTQGVSNEDFLAYVKANDVVMRNIQTQGTLPSNTIANPRSDLKAISTRSGVSYDGPQILPPPSFLPKVVENKPEATKDTVTPPNNGISAPRPNQRPSIPYPSRLQYQKLHDKATTNDKLCELARTPLNELCSAVLLKKLPEKLGDPGKFLILCDFSIKAKCLALANLGASINLMPLFVWNKLSLPDLSPTCMTLELADRLISCPVGVAEDVYVKVGTFHFSADFVVVDFDADPRVPLILGRSFLKTRKALIDVFEGELTLCVGKEAITFNLDQTSRYSANYNDMTTERIDVIDMACEEYSQEVLSFSDVITSGNPTPYYDPIVSTTSPTLTLFGNSDFLLEEVDEFLAIEDDPTSPKVNQSYLDSEGDILLLEAFLSDDPSLPPPNQENYMPEVCKELKICEAKSDKSSIDEPLEVELKDLPLHLEYSFLEGDDKLPVIIAKDLSMEEKTALIMVKEKQEEDKIRSKPDKNEKRVEAEKSLKQLQWVEEEKLSKTQKEWPETQTQSKAIQV</sequence>
<dbReference type="PANTHER" id="PTHR33067">
    <property type="entry name" value="RNA-DIRECTED DNA POLYMERASE-RELATED"/>
    <property type="match status" value="1"/>
</dbReference>
<keyword evidence="3" id="KW-0808">Transferase</keyword>
<evidence type="ECO:0000259" key="2">
    <source>
        <dbReference type="Pfam" id="PF03732"/>
    </source>
</evidence>
<protein>
    <submittedName>
        <fullName evidence="3">Reverse transcriptase domain-containing protein</fullName>
    </submittedName>
</protein>
<dbReference type="InterPro" id="IPR021109">
    <property type="entry name" value="Peptidase_aspartic_dom_sf"/>
</dbReference>
<feature type="domain" description="Retrotransposon gag" evidence="2">
    <location>
        <begin position="7"/>
        <end position="98"/>
    </location>
</feature>
<gene>
    <name evidence="3" type="ORF">Tci_477357</name>
</gene>
<feature type="compositionally biased region" description="Polar residues" evidence="1">
    <location>
        <begin position="288"/>
        <end position="297"/>
    </location>
</feature>
<dbReference type="EMBL" id="BKCJ010236065">
    <property type="protein sequence ID" value="GEZ05384.1"/>
    <property type="molecule type" value="Genomic_DNA"/>
</dbReference>
<reference evidence="3" key="1">
    <citation type="journal article" date="2019" name="Sci. Rep.">
        <title>Draft genome of Tanacetum cinerariifolium, the natural source of mosquito coil.</title>
        <authorList>
            <person name="Yamashiro T."/>
            <person name="Shiraishi A."/>
            <person name="Satake H."/>
            <person name="Nakayama K."/>
        </authorList>
    </citation>
    <scope>NUCLEOTIDE SEQUENCE</scope>
</reference>
<feature type="region of interest" description="Disordered" evidence="1">
    <location>
        <begin position="283"/>
        <end position="310"/>
    </location>
</feature>
<evidence type="ECO:0000256" key="1">
    <source>
        <dbReference type="SAM" id="MobiDB-lite"/>
    </source>
</evidence>
<organism evidence="3">
    <name type="scientific">Tanacetum cinerariifolium</name>
    <name type="common">Dalmatian daisy</name>
    <name type="synonym">Chrysanthemum cinerariifolium</name>
    <dbReference type="NCBI Taxonomy" id="118510"/>
    <lineage>
        <taxon>Eukaryota</taxon>
        <taxon>Viridiplantae</taxon>
        <taxon>Streptophyta</taxon>
        <taxon>Embryophyta</taxon>
        <taxon>Tracheophyta</taxon>
        <taxon>Spermatophyta</taxon>
        <taxon>Magnoliopsida</taxon>
        <taxon>eudicotyledons</taxon>
        <taxon>Gunneridae</taxon>
        <taxon>Pentapetalae</taxon>
        <taxon>asterids</taxon>
        <taxon>campanulids</taxon>
        <taxon>Asterales</taxon>
        <taxon>Asteraceae</taxon>
        <taxon>Asteroideae</taxon>
        <taxon>Anthemideae</taxon>
        <taxon>Anthemidinae</taxon>
        <taxon>Tanacetum</taxon>
    </lineage>
</organism>
<feature type="region of interest" description="Disordered" evidence="1">
    <location>
        <begin position="701"/>
        <end position="721"/>
    </location>
</feature>
<dbReference type="CDD" id="cd00303">
    <property type="entry name" value="retropepsin_like"/>
    <property type="match status" value="1"/>
</dbReference>
<dbReference type="Gene3D" id="2.40.70.10">
    <property type="entry name" value="Acid Proteases"/>
    <property type="match status" value="1"/>
</dbReference>
<dbReference type="Pfam" id="PF03732">
    <property type="entry name" value="Retrotrans_gag"/>
    <property type="match status" value="1"/>
</dbReference>
<name>A0A699I0A4_TANCI</name>